<proteinExistence type="predicted"/>
<accession>A0ACB7J4E7</accession>
<evidence type="ECO:0000313" key="1">
    <source>
        <dbReference type="EMBL" id="KAG9224981.1"/>
    </source>
</evidence>
<gene>
    <name evidence="1" type="ORF">CCMSSC00406_0001868</name>
</gene>
<reference evidence="1 2" key="1">
    <citation type="journal article" date="2021" name="Appl. Environ. Microbiol.">
        <title>Genetic linkage and physical mapping for an oyster mushroom Pleurotus cornucopiae and QTL analysis for the trait cap color.</title>
        <authorList>
            <person name="Zhang Y."/>
            <person name="Gao W."/>
            <person name="Sonnenberg A."/>
            <person name="Chen Q."/>
            <person name="Zhang J."/>
            <person name="Huang C."/>
        </authorList>
    </citation>
    <scope>NUCLEOTIDE SEQUENCE [LARGE SCALE GENOMIC DNA]</scope>
    <source>
        <strain evidence="1">CCMSSC00406</strain>
    </source>
</reference>
<dbReference type="EMBL" id="WQMT02000003">
    <property type="protein sequence ID" value="KAG9224981.1"/>
    <property type="molecule type" value="Genomic_DNA"/>
</dbReference>
<organism evidence="1 2">
    <name type="scientific">Pleurotus cornucopiae</name>
    <name type="common">Cornucopia mushroom</name>
    <dbReference type="NCBI Taxonomy" id="5321"/>
    <lineage>
        <taxon>Eukaryota</taxon>
        <taxon>Fungi</taxon>
        <taxon>Dikarya</taxon>
        <taxon>Basidiomycota</taxon>
        <taxon>Agaricomycotina</taxon>
        <taxon>Agaricomycetes</taxon>
        <taxon>Agaricomycetidae</taxon>
        <taxon>Agaricales</taxon>
        <taxon>Pleurotineae</taxon>
        <taxon>Pleurotaceae</taxon>
        <taxon>Pleurotus</taxon>
    </lineage>
</organism>
<comment type="caution">
    <text evidence="1">The sequence shown here is derived from an EMBL/GenBank/DDBJ whole genome shotgun (WGS) entry which is preliminary data.</text>
</comment>
<protein>
    <submittedName>
        <fullName evidence="1">Uncharacterized protein</fullName>
    </submittedName>
</protein>
<evidence type="ECO:0000313" key="2">
    <source>
        <dbReference type="Proteomes" id="UP000824881"/>
    </source>
</evidence>
<sequence length="518" mass="58199">MTLVLAFTEALGLLATYLLFTTIYNKLSRKQPFPFPLPPSPPADPLIGHLRKIPLVHAEHTFVEWAKKYGEVTYLNILARHVVVLNSREAAYELLEKRGALHSDRPDMIVWDIMGWGNALTFLHYGDRFRRQRKLMNSHLSAKACTQYKPMQLENAHLLVGHLMEAKGEYAHALTHFSTAIIMRITYGHQISSDGDEYVVLAANAQASGEESGVPGGTPIDYFPILQYLPSWFPGTHYAYVARKWQNHVQRFRNIPFEYVVTQMAEGTSKPSFLSNMLGRFNGRTLSDEEREDLKDAAAVMYSAGAGTTSAILGLFFMAMLENPECQKLAQDEIDRVVGKDRLPTFEDRASLVYVECLVQELFRWNPIIPLGLMHRSIEDDVYKGMFIPKGSLIYPNVLAMSLDENYSDPTAFNPSRFMPKLDGGGGEPPFPSAFGFGRRICPGRHLAYASVWIAVATILSTLNITRKKDKEGNDIPFHLEFASGITNHPKPVPCNILPRSETVAHLVQTAIRSIQTN</sequence>
<keyword evidence="2" id="KW-1185">Reference proteome</keyword>
<dbReference type="Proteomes" id="UP000824881">
    <property type="component" value="Unassembled WGS sequence"/>
</dbReference>
<name>A0ACB7J4E7_PLECO</name>